<dbReference type="EMBL" id="CP068393">
    <property type="protein sequence ID" value="QUC66746.1"/>
    <property type="molecule type" value="Genomic_DNA"/>
</dbReference>
<accession>A0AC61N7Y2</accession>
<protein>
    <submittedName>
        <fullName evidence="1">Pur operon repressor</fullName>
    </submittedName>
</protein>
<proteinExistence type="predicted"/>
<gene>
    <name evidence="1" type="primary">purR</name>
    <name evidence="1" type="ORF">JYE49_12960</name>
</gene>
<reference evidence="1" key="1">
    <citation type="submission" date="2021-01" db="EMBL/GenBank/DDBJ databases">
        <title>Complete genome sequence of Clostridiales bacterium R-7.</title>
        <authorList>
            <person name="Mahoney-Kurpe S.C."/>
            <person name="Palevich N."/>
            <person name="Koike S."/>
            <person name="Moon C.D."/>
            <person name="Attwood G.T."/>
        </authorList>
    </citation>
    <scope>NUCLEOTIDE SEQUENCE</scope>
    <source>
        <strain evidence="1">R-7</strain>
    </source>
</reference>
<sequence length="271" mass="29551">MDRIRRNERMTAMIKLLSGTPNRIFTLNSFCELFGSAKSTMSEDVDLLQQVTKAFDLGEIDTVTGAAGGVRYRPKVSREKARATIEKLCADLSGTERVLPGGFLYYSDILSMPEIVNRMGEIIATEYYDTEPDFVLTMETKGIPVAFATANALGVPLVIARHSSRVYEGSAVNINYVSGSGSIETMSLSRRAVKENQQALIVDDFLKGGGTAGGMVELMREFNVKVVGMAFVMATASPEKKRITGEKSLMTLEVTDGDPAVAVVRPAEWLK</sequence>
<keyword evidence="2" id="KW-1185">Reference proteome</keyword>
<evidence type="ECO:0000313" key="1">
    <source>
        <dbReference type="EMBL" id="QUC66746.1"/>
    </source>
</evidence>
<organism evidence="1 2">
    <name type="scientific">Aristaeella hokkaidonensis</name>
    <dbReference type="NCBI Taxonomy" id="3046382"/>
    <lineage>
        <taxon>Bacteria</taxon>
        <taxon>Bacillati</taxon>
        <taxon>Bacillota</taxon>
        <taxon>Clostridia</taxon>
        <taxon>Eubacteriales</taxon>
        <taxon>Aristaeellaceae</taxon>
        <taxon>Aristaeella</taxon>
    </lineage>
</organism>
<dbReference type="Proteomes" id="UP000682782">
    <property type="component" value="Chromosome"/>
</dbReference>
<evidence type="ECO:0000313" key="2">
    <source>
        <dbReference type="Proteomes" id="UP000682782"/>
    </source>
</evidence>
<name>A0AC61N7Y2_9FIRM</name>